<proteinExistence type="inferred from homology"/>
<dbReference type="Pfam" id="PF00456">
    <property type="entry name" value="Transketolase_N"/>
    <property type="match status" value="1"/>
</dbReference>
<keyword evidence="3" id="KW-0786">Thiamine pyrophosphate</keyword>
<evidence type="ECO:0000313" key="6">
    <source>
        <dbReference type="Proteomes" id="UP001500782"/>
    </source>
</evidence>
<organism evidence="5 6">
    <name type="scientific">Bacillus carboniphilus</name>
    <dbReference type="NCBI Taxonomy" id="86663"/>
    <lineage>
        <taxon>Bacteria</taxon>
        <taxon>Bacillati</taxon>
        <taxon>Bacillota</taxon>
        <taxon>Bacilli</taxon>
        <taxon>Bacillales</taxon>
        <taxon>Bacillaceae</taxon>
        <taxon>Bacillus</taxon>
    </lineage>
</organism>
<dbReference type="EMBL" id="BAAADJ010000004">
    <property type="protein sequence ID" value="GAA0316802.1"/>
    <property type="molecule type" value="Genomic_DNA"/>
</dbReference>
<evidence type="ECO:0000256" key="3">
    <source>
        <dbReference type="ARBA" id="ARBA00023052"/>
    </source>
</evidence>
<comment type="similarity">
    <text evidence="2">Belongs to the transketolase family.</text>
</comment>
<comment type="cofactor">
    <cofactor evidence="1">
        <name>thiamine diphosphate</name>
        <dbReference type="ChEBI" id="CHEBI:58937"/>
    </cofactor>
</comment>
<name>A0ABN0VTS6_9BACI</name>
<evidence type="ECO:0000256" key="2">
    <source>
        <dbReference type="ARBA" id="ARBA00007131"/>
    </source>
</evidence>
<sequence length="278" mass="31564">MQYLDIQAQKIRQGVIETVYRQKQGHLGGPLSMADILAVLYFDVLNIDPTQPQWEDRDRFVLSKGHSGIALYVALALRGYFPYEELFTFDELHSRLQAHPDMTKLPGIDMSTGSLGQGFSAAVGMALGAKLQGKAYKTYCLLGDGESQEGQVWEAAHVATRYKLNNLIVILDNNRLQQYGWANENIKSRRPPDSNPAEKWKAFGWNVLEIDGHDTRQIKQALTDLPNRSKRKPSIIIAHTIKGKGVRFMENQFKWHSNVPTKEEYHEAMKQLKEGIPQ</sequence>
<accession>A0ABN0VTS6</accession>
<gene>
    <name evidence="5" type="ORF">GCM10008967_04260</name>
</gene>
<dbReference type="InterPro" id="IPR029061">
    <property type="entry name" value="THDP-binding"/>
</dbReference>
<feature type="domain" description="Transketolase N-terminal" evidence="4">
    <location>
        <begin position="8"/>
        <end position="267"/>
    </location>
</feature>
<keyword evidence="6" id="KW-1185">Reference proteome</keyword>
<dbReference type="RefSeq" id="WP_343795921.1">
    <property type="nucleotide sequence ID" value="NZ_BAAADJ010000004.1"/>
</dbReference>
<reference evidence="5 6" key="1">
    <citation type="journal article" date="2019" name="Int. J. Syst. Evol. Microbiol.">
        <title>The Global Catalogue of Microorganisms (GCM) 10K type strain sequencing project: providing services to taxonomists for standard genome sequencing and annotation.</title>
        <authorList>
            <consortium name="The Broad Institute Genomics Platform"/>
            <consortium name="The Broad Institute Genome Sequencing Center for Infectious Disease"/>
            <person name="Wu L."/>
            <person name="Ma J."/>
        </authorList>
    </citation>
    <scope>NUCLEOTIDE SEQUENCE [LARGE SCALE GENOMIC DNA]</scope>
    <source>
        <strain evidence="5 6">JCM 9731</strain>
    </source>
</reference>
<evidence type="ECO:0000313" key="5">
    <source>
        <dbReference type="EMBL" id="GAA0316802.1"/>
    </source>
</evidence>
<dbReference type="Gene3D" id="3.40.50.970">
    <property type="match status" value="1"/>
</dbReference>
<dbReference type="InterPro" id="IPR005474">
    <property type="entry name" value="Transketolase_N"/>
</dbReference>
<dbReference type="SUPFAM" id="SSF52518">
    <property type="entry name" value="Thiamin diphosphate-binding fold (THDP-binding)"/>
    <property type="match status" value="1"/>
</dbReference>
<dbReference type="PANTHER" id="PTHR47514:SF1">
    <property type="entry name" value="TRANSKETOLASE N-TERMINAL SECTION-RELATED"/>
    <property type="match status" value="1"/>
</dbReference>
<dbReference type="CDD" id="cd02012">
    <property type="entry name" value="TPP_TK"/>
    <property type="match status" value="1"/>
</dbReference>
<dbReference type="PANTHER" id="PTHR47514">
    <property type="entry name" value="TRANSKETOLASE N-TERMINAL SECTION-RELATED"/>
    <property type="match status" value="1"/>
</dbReference>
<evidence type="ECO:0000256" key="1">
    <source>
        <dbReference type="ARBA" id="ARBA00001964"/>
    </source>
</evidence>
<comment type="caution">
    <text evidence="5">The sequence shown here is derived from an EMBL/GenBank/DDBJ whole genome shotgun (WGS) entry which is preliminary data.</text>
</comment>
<dbReference type="Proteomes" id="UP001500782">
    <property type="component" value="Unassembled WGS sequence"/>
</dbReference>
<protein>
    <submittedName>
        <fullName evidence="5">Transketolase</fullName>
    </submittedName>
</protein>
<evidence type="ECO:0000259" key="4">
    <source>
        <dbReference type="Pfam" id="PF00456"/>
    </source>
</evidence>